<feature type="domain" description="Protein kinase" evidence="1">
    <location>
        <begin position="1"/>
        <end position="250"/>
    </location>
</feature>
<dbReference type="PANTHER" id="PTHR24362:SF309">
    <property type="entry name" value="PROTEIN KINASE DOMAIN-CONTAINING PROTEIN"/>
    <property type="match status" value="1"/>
</dbReference>
<evidence type="ECO:0000313" key="3">
    <source>
        <dbReference type="Proteomes" id="UP000179807"/>
    </source>
</evidence>
<dbReference type="PROSITE" id="PS50011">
    <property type="entry name" value="PROTEIN_KINASE_DOM"/>
    <property type="match status" value="1"/>
</dbReference>
<accession>A0A1J4J4D7</accession>
<dbReference type="Proteomes" id="UP000179807">
    <property type="component" value="Unassembled WGS sequence"/>
</dbReference>
<comment type="caution">
    <text evidence="2">The sequence shown here is derived from an EMBL/GenBank/DDBJ whole genome shotgun (WGS) entry which is preliminary data.</text>
</comment>
<dbReference type="SUPFAM" id="SSF56112">
    <property type="entry name" value="Protein kinase-like (PK-like)"/>
    <property type="match status" value="1"/>
</dbReference>
<evidence type="ECO:0000259" key="1">
    <source>
        <dbReference type="PROSITE" id="PS50011"/>
    </source>
</evidence>
<keyword evidence="3" id="KW-1185">Reference proteome</keyword>
<dbReference type="GeneID" id="94848049"/>
<dbReference type="RefSeq" id="XP_068346144.1">
    <property type="nucleotide sequence ID" value="XM_068513345.1"/>
</dbReference>
<organism evidence="2 3">
    <name type="scientific">Tritrichomonas foetus</name>
    <dbReference type="NCBI Taxonomy" id="1144522"/>
    <lineage>
        <taxon>Eukaryota</taxon>
        <taxon>Metamonada</taxon>
        <taxon>Parabasalia</taxon>
        <taxon>Tritrichomonadida</taxon>
        <taxon>Tritrichomonadidae</taxon>
        <taxon>Tritrichomonas</taxon>
    </lineage>
</organism>
<name>A0A1J4J4D7_9EUKA</name>
<dbReference type="InterPro" id="IPR000719">
    <property type="entry name" value="Prot_kinase_dom"/>
</dbReference>
<dbReference type="EMBL" id="MLAK01001444">
    <property type="protein sequence ID" value="OHS93007.1"/>
    <property type="molecule type" value="Genomic_DNA"/>
</dbReference>
<dbReference type="GO" id="GO:0004672">
    <property type="term" value="F:protein kinase activity"/>
    <property type="evidence" value="ECO:0007669"/>
    <property type="project" value="InterPro"/>
</dbReference>
<evidence type="ECO:0000313" key="2">
    <source>
        <dbReference type="EMBL" id="OHS93007.1"/>
    </source>
</evidence>
<proteinExistence type="predicted"/>
<dbReference type="OrthoDB" id="4062651at2759"/>
<keyword evidence="2" id="KW-0418">Kinase</keyword>
<keyword evidence="2" id="KW-0808">Transferase</keyword>
<dbReference type="Pfam" id="PF00069">
    <property type="entry name" value="Pkinase"/>
    <property type="match status" value="1"/>
</dbReference>
<protein>
    <submittedName>
        <fullName evidence="2">CAMK family protein kinase</fullName>
    </submittedName>
</protein>
<dbReference type="PANTHER" id="PTHR24362">
    <property type="entry name" value="SERINE/THREONINE-PROTEIN KINASE NEK"/>
    <property type="match status" value="1"/>
</dbReference>
<gene>
    <name evidence="2" type="ORF">TRFO_40680</name>
</gene>
<dbReference type="Gene3D" id="1.10.510.10">
    <property type="entry name" value="Transferase(Phosphotransferase) domain 1"/>
    <property type="match status" value="1"/>
</dbReference>
<dbReference type="GO" id="GO:0005524">
    <property type="term" value="F:ATP binding"/>
    <property type="evidence" value="ECO:0007669"/>
    <property type="project" value="InterPro"/>
</dbReference>
<reference evidence="2" key="1">
    <citation type="submission" date="2016-10" db="EMBL/GenBank/DDBJ databases">
        <authorList>
            <person name="Benchimol M."/>
            <person name="Almeida L.G."/>
            <person name="Vasconcelos A.T."/>
            <person name="Perreira-Neves A."/>
            <person name="Rosa I.A."/>
            <person name="Tasca T."/>
            <person name="Bogo M.R."/>
            <person name="de Souza W."/>
        </authorList>
    </citation>
    <scope>NUCLEOTIDE SEQUENCE [LARGE SCALE GENOMIC DNA]</scope>
    <source>
        <strain evidence="2">K</strain>
    </source>
</reference>
<dbReference type="InterPro" id="IPR011009">
    <property type="entry name" value="Kinase-like_dom_sf"/>
</dbReference>
<dbReference type="VEuPathDB" id="TrichDB:TRFO_40680"/>
<dbReference type="AlphaFoldDB" id="A0A1J4J4D7"/>
<sequence length="299" mass="34227">MNLIQSFSHPTSETSCFIKVDNGQMIYERRFIEAKFTRPQHYAQMQEQFELCREKLKHPNIINFHKITKENGATVLTREYVNGENFNFYISLGNLPYESLMASAKTITEIVKFIHSKGIIIRSLIPSNIIVDINGSIHFVDIGYDSIFVDDFQQTKKNVHLLFSSPEAINNDHQPSFEKDIWCLGVTLYMIITGNYPWPIKNTIKLMQLLMKGEVDFPQGIEPELASLLRQMLSVDPKKRPTAAEVHKRLKRLTQFGQHQRITSEIILSNPDLPKIIAAAQNGIKAKQGVTPNQLKVKS</sequence>